<comment type="caution">
    <text evidence="2">The sequence shown here is derived from an EMBL/GenBank/DDBJ whole genome shotgun (WGS) entry which is preliminary data.</text>
</comment>
<dbReference type="InterPro" id="IPR016181">
    <property type="entry name" value="Acyl_CoA_acyltransferase"/>
</dbReference>
<protein>
    <recommendedName>
        <fullName evidence="1">N-acetyltransferase domain-containing protein</fullName>
    </recommendedName>
</protein>
<evidence type="ECO:0000313" key="2">
    <source>
        <dbReference type="EMBL" id="MBK1707432.1"/>
    </source>
</evidence>
<keyword evidence="3" id="KW-1185">Reference proteome</keyword>
<sequence length="131" mass="14893">MFYEAGHGDLLTSDAESIVLKDYLSLYEKNLACHFVARDGQTLVASVGAFVKNDLPFRYFEPPRYGFLGDVYTEDRYRGIGIATTLSIHALNWLKLRNIRMVRLFASEAARPIYESLGFTNTDEMALQLET</sequence>
<dbReference type="GO" id="GO:0016747">
    <property type="term" value="F:acyltransferase activity, transferring groups other than amino-acyl groups"/>
    <property type="evidence" value="ECO:0007669"/>
    <property type="project" value="InterPro"/>
</dbReference>
<dbReference type="Pfam" id="PF00583">
    <property type="entry name" value="Acetyltransf_1"/>
    <property type="match status" value="1"/>
</dbReference>
<dbReference type="CDD" id="cd04301">
    <property type="entry name" value="NAT_SF"/>
    <property type="match status" value="1"/>
</dbReference>
<accession>A0AAJ0U907</accession>
<proteinExistence type="predicted"/>
<dbReference type="PROSITE" id="PS51186">
    <property type="entry name" value="GNAT"/>
    <property type="match status" value="1"/>
</dbReference>
<reference evidence="2" key="1">
    <citation type="submission" date="2017-08" db="EMBL/GenBank/DDBJ databases">
        <authorList>
            <person name="Imhoff J.F."/>
            <person name="Rahn T."/>
            <person name="Kuenzel S."/>
            <person name="Neulinger S.C."/>
        </authorList>
    </citation>
    <scope>NUCLEOTIDE SEQUENCE</scope>
    <source>
        <strain evidence="2">DSM 11080</strain>
    </source>
</reference>
<feature type="domain" description="N-acetyltransferase" evidence="1">
    <location>
        <begin position="1"/>
        <end position="131"/>
    </location>
</feature>
<evidence type="ECO:0000259" key="1">
    <source>
        <dbReference type="PROSITE" id="PS51186"/>
    </source>
</evidence>
<dbReference type="SUPFAM" id="SSF55729">
    <property type="entry name" value="Acyl-CoA N-acyltransferases (Nat)"/>
    <property type="match status" value="1"/>
</dbReference>
<dbReference type="AlphaFoldDB" id="A0AAJ0U907"/>
<name>A0AAJ0U907_9GAMM</name>
<gene>
    <name evidence="2" type="ORF">CKO40_23610</name>
</gene>
<dbReference type="Proteomes" id="UP001296776">
    <property type="component" value="Unassembled WGS sequence"/>
</dbReference>
<dbReference type="RefSeq" id="WP_420827411.1">
    <property type="nucleotide sequence ID" value="NZ_NRSJ01000107.1"/>
</dbReference>
<dbReference type="EMBL" id="NRSJ01000107">
    <property type="protein sequence ID" value="MBK1707432.1"/>
    <property type="molecule type" value="Genomic_DNA"/>
</dbReference>
<organism evidence="2 3">
    <name type="scientific">Halochromatium glycolicum</name>
    <dbReference type="NCBI Taxonomy" id="85075"/>
    <lineage>
        <taxon>Bacteria</taxon>
        <taxon>Pseudomonadati</taxon>
        <taxon>Pseudomonadota</taxon>
        <taxon>Gammaproteobacteria</taxon>
        <taxon>Chromatiales</taxon>
        <taxon>Chromatiaceae</taxon>
        <taxon>Halochromatium</taxon>
    </lineage>
</organism>
<evidence type="ECO:0000313" key="3">
    <source>
        <dbReference type="Proteomes" id="UP001296776"/>
    </source>
</evidence>
<dbReference type="Gene3D" id="3.40.630.30">
    <property type="match status" value="1"/>
</dbReference>
<dbReference type="InterPro" id="IPR000182">
    <property type="entry name" value="GNAT_dom"/>
</dbReference>
<reference evidence="2" key="2">
    <citation type="journal article" date="2020" name="Microorganisms">
        <title>Osmotic Adaptation and Compatible Solute Biosynthesis of Phototrophic Bacteria as Revealed from Genome Analyses.</title>
        <authorList>
            <person name="Imhoff J.F."/>
            <person name="Rahn T."/>
            <person name="Kunzel S."/>
            <person name="Keller A."/>
            <person name="Neulinger S.C."/>
        </authorList>
    </citation>
    <scope>NUCLEOTIDE SEQUENCE</scope>
    <source>
        <strain evidence="2">DSM 11080</strain>
    </source>
</reference>